<dbReference type="InterPro" id="IPR006034">
    <property type="entry name" value="Asparaginase/glutaminase-like"/>
</dbReference>
<dbReference type="InterPro" id="IPR040919">
    <property type="entry name" value="Asparaginase_C"/>
</dbReference>
<feature type="domain" description="Asparaginase/glutaminase C-terminal" evidence="5">
    <location>
        <begin position="239"/>
        <end position="332"/>
    </location>
</feature>
<dbReference type="PANTHER" id="PTHR11707:SF28">
    <property type="entry name" value="60 KDA LYSOPHOSPHOLIPASE"/>
    <property type="match status" value="1"/>
</dbReference>
<sequence length="342" mass="36067">MNAPQSGQHVSSKPTIVIIATGGTVLGHAPSPREMTNYESAVYAIDELVKATPGVHEIANIVTIPFLSKDSIDLSDTDILKLCQLVQSELKKPGVKAVGVVNGTDALSVVAYALDATSNSNKAIGVIGAMLPLTAISGDGPGNFLFLVELLVHDEAMGRGALVVSGGYILPAYFTEKTDCNRINAFEAPNSGPLGRFVNAKPVFTFPAARPLGHRYMDIRNIDLPQKLPYVPKFSADLGVSSKAFNDAINAGNGGVVLDALGSGYWPQESLKTMNPGNIPVVVCCQSVSGYCTSDGVSFGIPAGFLSARKSRFLLVMCLLLGLSSDDIKDVFAHTRGQRRTG</sequence>
<dbReference type="AlphaFoldDB" id="A0A9P9IUB8"/>
<dbReference type="PIRSF" id="PIRSF001220">
    <property type="entry name" value="L-ASNase_gatD"/>
    <property type="match status" value="1"/>
</dbReference>
<dbReference type="PANTHER" id="PTHR11707">
    <property type="entry name" value="L-ASPARAGINASE"/>
    <property type="match status" value="1"/>
</dbReference>
<dbReference type="EMBL" id="JAGMUV010000017">
    <property type="protein sequence ID" value="KAH7131194.1"/>
    <property type="molecule type" value="Genomic_DNA"/>
</dbReference>
<gene>
    <name evidence="6" type="ORF">EDB81DRAFT_763847</name>
</gene>
<evidence type="ECO:0000259" key="4">
    <source>
        <dbReference type="Pfam" id="PF00710"/>
    </source>
</evidence>
<dbReference type="EC" id="3.5.1.1" evidence="1"/>
<dbReference type="InterPro" id="IPR037152">
    <property type="entry name" value="L-asparaginase_N_sf"/>
</dbReference>
<keyword evidence="7" id="KW-1185">Reference proteome</keyword>
<dbReference type="SMART" id="SM00870">
    <property type="entry name" value="Asparaginase"/>
    <property type="match status" value="1"/>
</dbReference>
<feature type="active site" description="O-isoaspartyl threonine intermediate" evidence="2">
    <location>
        <position position="24"/>
    </location>
</feature>
<protein>
    <recommendedName>
        <fullName evidence="1">asparaginase</fullName>
        <ecNumber evidence="1">3.5.1.1</ecNumber>
    </recommendedName>
</protein>
<organism evidence="6 7">
    <name type="scientific">Dactylonectria macrodidyma</name>
    <dbReference type="NCBI Taxonomy" id="307937"/>
    <lineage>
        <taxon>Eukaryota</taxon>
        <taxon>Fungi</taxon>
        <taxon>Dikarya</taxon>
        <taxon>Ascomycota</taxon>
        <taxon>Pezizomycotina</taxon>
        <taxon>Sordariomycetes</taxon>
        <taxon>Hypocreomycetidae</taxon>
        <taxon>Hypocreales</taxon>
        <taxon>Nectriaceae</taxon>
        <taxon>Dactylonectria</taxon>
    </lineage>
</organism>
<reference evidence="6" key="1">
    <citation type="journal article" date="2021" name="Nat. Commun.">
        <title>Genetic determinants of endophytism in the Arabidopsis root mycobiome.</title>
        <authorList>
            <person name="Mesny F."/>
            <person name="Miyauchi S."/>
            <person name="Thiergart T."/>
            <person name="Pickel B."/>
            <person name="Atanasova L."/>
            <person name="Karlsson M."/>
            <person name="Huettel B."/>
            <person name="Barry K.W."/>
            <person name="Haridas S."/>
            <person name="Chen C."/>
            <person name="Bauer D."/>
            <person name="Andreopoulos W."/>
            <person name="Pangilinan J."/>
            <person name="LaButti K."/>
            <person name="Riley R."/>
            <person name="Lipzen A."/>
            <person name="Clum A."/>
            <person name="Drula E."/>
            <person name="Henrissat B."/>
            <person name="Kohler A."/>
            <person name="Grigoriev I.V."/>
            <person name="Martin F.M."/>
            <person name="Hacquard S."/>
        </authorList>
    </citation>
    <scope>NUCLEOTIDE SEQUENCE</scope>
    <source>
        <strain evidence="6">MPI-CAGE-AT-0147</strain>
    </source>
</reference>
<accession>A0A9P9IUB8</accession>
<dbReference type="SUPFAM" id="SSF53774">
    <property type="entry name" value="Glutaminase/Asparaginase"/>
    <property type="match status" value="1"/>
</dbReference>
<dbReference type="InterPro" id="IPR027474">
    <property type="entry name" value="L-asparaginase_N"/>
</dbReference>
<evidence type="ECO:0000313" key="6">
    <source>
        <dbReference type="EMBL" id="KAH7131194.1"/>
    </source>
</evidence>
<dbReference type="Pfam" id="PF17763">
    <property type="entry name" value="Asparaginase_C"/>
    <property type="match status" value="1"/>
</dbReference>
<name>A0A9P9IUB8_9HYPO</name>
<evidence type="ECO:0000313" key="7">
    <source>
        <dbReference type="Proteomes" id="UP000738349"/>
    </source>
</evidence>
<dbReference type="InterPro" id="IPR027473">
    <property type="entry name" value="L-asparaginase_C"/>
</dbReference>
<dbReference type="PRINTS" id="PR00139">
    <property type="entry name" value="ASNGLNASE"/>
</dbReference>
<feature type="binding site" evidence="3">
    <location>
        <begin position="104"/>
        <end position="105"/>
    </location>
    <ligand>
        <name>substrate</name>
    </ligand>
</feature>
<dbReference type="InterPro" id="IPR036152">
    <property type="entry name" value="Asp/glu_Ase-like_sf"/>
</dbReference>
<dbReference type="OrthoDB" id="5091939at2759"/>
<evidence type="ECO:0000256" key="1">
    <source>
        <dbReference type="ARBA" id="ARBA00012920"/>
    </source>
</evidence>
<feature type="domain" description="L-asparaginase N-terminal" evidence="4">
    <location>
        <begin position="16"/>
        <end position="201"/>
    </location>
</feature>
<dbReference type="Proteomes" id="UP000738349">
    <property type="component" value="Unassembled WGS sequence"/>
</dbReference>
<dbReference type="PIRSF" id="PIRSF500176">
    <property type="entry name" value="L_ASNase"/>
    <property type="match status" value="1"/>
</dbReference>
<dbReference type="Gene3D" id="3.40.50.1170">
    <property type="entry name" value="L-asparaginase, N-terminal domain"/>
    <property type="match status" value="1"/>
</dbReference>
<evidence type="ECO:0000259" key="5">
    <source>
        <dbReference type="Pfam" id="PF17763"/>
    </source>
</evidence>
<feature type="binding site" evidence="3">
    <location>
        <position position="71"/>
    </location>
    <ligand>
        <name>substrate</name>
    </ligand>
</feature>
<dbReference type="GO" id="GO:0009066">
    <property type="term" value="P:aspartate family amino acid metabolic process"/>
    <property type="evidence" value="ECO:0007669"/>
    <property type="project" value="UniProtKB-ARBA"/>
</dbReference>
<proteinExistence type="predicted"/>
<dbReference type="PROSITE" id="PS51732">
    <property type="entry name" value="ASN_GLN_ASE_3"/>
    <property type="match status" value="1"/>
</dbReference>
<evidence type="ECO:0000256" key="2">
    <source>
        <dbReference type="PIRSR" id="PIRSR001220-1"/>
    </source>
</evidence>
<comment type="caution">
    <text evidence="6">The sequence shown here is derived from an EMBL/GenBank/DDBJ whole genome shotgun (WGS) entry which is preliminary data.</text>
</comment>
<dbReference type="GO" id="GO:0004067">
    <property type="term" value="F:asparaginase activity"/>
    <property type="evidence" value="ECO:0007669"/>
    <property type="project" value="UniProtKB-UniRule"/>
</dbReference>
<dbReference type="Gene3D" id="3.40.50.40">
    <property type="match status" value="1"/>
</dbReference>
<dbReference type="Pfam" id="PF00710">
    <property type="entry name" value="Asparaginase"/>
    <property type="match status" value="1"/>
</dbReference>
<evidence type="ECO:0000256" key="3">
    <source>
        <dbReference type="PIRSR" id="PIRSR001220-2"/>
    </source>
</evidence>